<organism evidence="2 3">
    <name type="scientific">Meganyctiphanes norvegica</name>
    <name type="common">Northern krill</name>
    <name type="synonym">Thysanopoda norvegica</name>
    <dbReference type="NCBI Taxonomy" id="48144"/>
    <lineage>
        <taxon>Eukaryota</taxon>
        <taxon>Metazoa</taxon>
        <taxon>Ecdysozoa</taxon>
        <taxon>Arthropoda</taxon>
        <taxon>Crustacea</taxon>
        <taxon>Multicrustacea</taxon>
        <taxon>Malacostraca</taxon>
        <taxon>Eumalacostraca</taxon>
        <taxon>Eucarida</taxon>
        <taxon>Euphausiacea</taxon>
        <taxon>Euphausiidae</taxon>
        <taxon>Meganyctiphanes</taxon>
    </lineage>
</organism>
<sequence length="299" mass="32774">MEEDLSVAVGGDIIKMSKTFVAAGNSKAPRDGGATSSKQGGTGKCTSRQWVRKPAGTGGGASGSGDDPNDDRNNPSRIFDGLQQFAEGNSLYEILREWLEGMLENLLHLSQTGPSSNFILAPLGNQVNPHGETALQQFAFTQLLEYTMSNNTLVTVPMATSLAKPTKGNRRPMKHSEELLLSDRNDPLTIGGNQNGTIIAVIYTQNFTCQAERGRICSCFDRVTRFAQDNPGAAIFVMYSQPWPRTEGCWFEQMGSNEQFLNDQELLPNIAFIEVDFTISPNGLNVTVMNMRLTGRRRN</sequence>
<accession>A0AAV2RJH5</accession>
<gene>
    <name evidence="2" type="ORF">MNOR_LOCUS24873</name>
</gene>
<feature type="compositionally biased region" description="Polar residues" evidence="1">
    <location>
        <begin position="34"/>
        <end position="49"/>
    </location>
</feature>
<name>A0AAV2RJH5_MEGNR</name>
<dbReference type="EMBL" id="CAXKWB010023202">
    <property type="protein sequence ID" value="CAL4124915.1"/>
    <property type="molecule type" value="Genomic_DNA"/>
</dbReference>
<reference evidence="2 3" key="1">
    <citation type="submission" date="2024-05" db="EMBL/GenBank/DDBJ databases">
        <authorList>
            <person name="Wallberg A."/>
        </authorList>
    </citation>
    <scope>NUCLEOTIDE SEQUENCE [LARGE SCALE GENOMIC DNA]</scope>
</reference>
<keyword evidence="3" id="KW-1185">Reference proteome</keyword>
<protein>
    <submittedName>
        <fullName evidence="2">Uncharacterized protein</fullName>
    </submittedName>
</protein>
<dbReference type="Proteomes" id="UP001497623">
    <property type="component" value="Unassembled WGS sequence"/>
</dbReference>
<proteinExistence type="predicted"/>
<dbReference type="AlphaFoldDB" id="A0AAV2RJH5"/>
<evidence type="ECO:0000313" key="2">
    <source>
        <dbReference type="EMBL" id="CAL4124915.1"/>
    </source>
</evidence>
<feature type="region of interest" description="Disordered" evidence="1">
    <location>
        <begin position="24"/>
        <end position="77"/>
    </location>
</feature>
<evidence type="ECO:0000256" key="1">
    <source>
        <dbReference type="SAM" id="MobiDB-lite"/>
    </source>
</evidence>
<comment type="caution">
    <text evidence="2">The sequence shown here is derived from an EMBL/GenBank/DDBJ whole genome shotgun (WGS) entry which is preliminary data.</text>
</comment>
<evidence type="ECO:0000313" key="3">
    <source>
        <dbReference type="Proteomes" id="UP001497623"/>
    </source>
</evidence>